<organism evidence="1 2">
    <name type="scientific">Ustilago bromivora</name>
    <dbReference type="NCBI Taxonomy" id="307758"/>
    <lineage>
        <taxon>Eukaryota</taxon>
        <taxon>Fungi</taxon>
        <taxon>Dikarya</taxon>
        <taxon>Basidiomycota</taxon>
        <taxon>Ustilaginomycotina</taxon>
        <taxon>Ustilaginomycetes</taxon>
        <taxon>Ustilaginales</taxon>
        <taxon>Ustilaginaceae</taxon>
        <taxon>Ustilago</taxon>
    </lineage>
</organism>
<proteinExistence type="predicted"/>
<gene>
    <name evidence="1" type="ORF">UBRO_20195</name>
</gene>
<reference evidence="2" key="1">
    <citation type="submission" date="2016-04" db="EMBL/GenBank/DDBJ databases">
        <authorList>
            <person name="Guldener U."/>
            <person name="Guldener U."/>
        </authorList>
    </citation>
    <scope>NUCLEOTIDE SEQUENCE [LARGE SCALE GENOMIC DNA]</scope>
    <source>
        <strain evidence="2">UB2112</strain>
    </source>
</reference>
<evidence type="ECO:0008006" key="3">
    <source>
        <dbReference type="Google" id="ProtNLM"/>
    </source>
</evidence>
<accession>A0A1K0G7G7</accession>
<sequence>MLDFAKHHHHAGIKLKWDAAQPLFVSSLAFADDVLLIVNSKESLANFLEALDLYEMASNAKVNEDKSQAFLFAGSHGGNGNLTADGIPFPVIGQSSAEIVHLSYPFQLDGSVLSKTIAKQLSTIQTKVNILTLMNTTLAAQARICNSFLLSKLWHALCLCPLPLNLQQRVIAIINPFLFKGWHHWIKQEYVVAPRYLGGLGVIDTMQMGVALLGQMVAGLLASTEPIGAQFRQALQDHLWIQYGVLPAHFILKHGQPWIQMVSIITTQRSFMCQVIYTLTQLRLTIEPDWETISVPELLSLPFYNNMFGFTWPDIHVASQQSWEHNGLWVWGDILWYNTNEKGKTSHTNMVTLAYPLVPPSASGIMSNYVVSQGHPDKHSLFSNAAGRHIPRLRKELWPKLHPTVVQKLLDICRHFDTHPDHLTSKKDPLPHDRPFKIDTVGLPFPWHFAKLANRPLAEYTVQQARAFLGRNPILIAVWHTPMSSTSIVPRLYLLNCKAEEALNDPDAEVDTYESEHIFGAAPCMLCDKPHDLAMHGFIECSMVQKEV</sequence>
<evidence type="ECO:0000313" key="1">
    <source>
        <dbReference type="EMBL" id="SAM83596.1"/>
    </source>
</evidence>
<dbReference type="AlphaFoldDB" id="A0A1K0G7G7"/>
<protein>
    <recommendedName>
        <fullName evidence="3">Reverse transcriptase domain-containing protein</fullName>
    </recommendedName>
</protein>
<dbReference type="Proteomes" id="UP000179920">
    <property type="component" value="Chromosome XI"/>
</dbReference>
<dbReference type="EMBL" id="LT558127">
    <property type="protein sequence ID" value="SAM83596.1"/>
    <property type="molecule type" value="Genomic_DNA"/>
</dbReference>
<evidence type="ECO:0000313" key="2">
    <source>
        <dbReference type="Proteomes" id="UP000179920"/>
    </source>
</evidence>
<name>A0A1K0G7G7_9BASI</name>